<gene>
    <name evidence="1" type="ORF">NEMVEDRAFT_v1g212618</name>
</gene>
<evidence type="ECO:0008006" key="3">
    <source>
        <dbReference type="Google" id="ProtNLM"/>
    </source>
</evidence>
<dbReference type="PANTHER" id="PTHR46704">
    <property type="entry name" value="CXC DOMAIN-CONTAINING PROTEIN-RELATED"/>
    <property type="match status" value="1"/>
</dbReference>
<sequence>MTADARPRGSYSREMLENDEDNTALLARIRHLVNGVKEELSLHEALQSSAVTTIKSALDSWRVIMERNHRTAKLWLQYQRMIQILRSFLRSIRTGDWKLYLKCLCDMHPYLAATGHNNYTKSLALFIPRMQDLERTHPEVYRSFTDCLFPVRRTDGAWCGMFTDLFIEQVLMAGLKTSGGLTRGRGFDERTRLLSLFSRPICSEISQCVFEIAGLLPDDESGHRDLTASRIKRDMSDIGKLVDVFNERGVFNTSSTKLVSLSTGLIADDEGNADDAKAVGDQVLQSMVGKTVSAYSFSKKNQVKTLASAAYLKTFSGGRVELDPQHLYQRLLLMGIGDIPLSELLAYELCSLPTALFDNYMRMRTGDKAELIHHLVKLVPESVVATLPTTDLRYVIDGGGLLHKFAWPKNSTYAEIFTLYVRHVCSSYANATVVFDGYHGPSTKDEAHRRRSSNDVGAAVSVTKEMRLMMSKKAFLGNSTNKQALIYLLADEMGRARVTVEHAPGDADYKICQMACTYALERPVQAWKGNGVSPEEWGWPVTCTGFVPVQMSEPAAPAQLLRNIKCNCGGHCETRLCTCFKNGLQCTPACGQCKGIACLNSPEVDREEFDDDVDLA</sequence>
<name>A7SI43_NEMVE</name>
<dbReference type="eggNOG" id="ENOG502RYW1">
    <property type="taxonomic scope" value="Eukaryota"/>
</dbReference>
<dbReference type="AlphaFoldDB" id="A7SI43"/>
<dbReference type="InParanoid" id="A7SI43"/>
<dbReference type="PhylomeDB" id="A7SI43"/>
<dbReference type="HOGENOM" id="CLU_443662_0_0_1"/>
<dbReference type="PANTHER" id="PTHR46704:SF1">
    <property type="entry name" value="TELOMERE LENGTH REGULATION PROTEIN TEL2 HOMOLOG"/>
    <property type="match status" value="1"/>
</dbReference>
<keyword evidence="2" id="KW-1185">Reference proteome</keyword>
<dbReference type="Gene3D" id="3.40.50.1010">
    <property type="entry name" value="5'-nuclease"/>
    <property type="match status" value="1"/>
</dbReference>
<reference evidence="1 2" key="1">
    <citation type="journal article" date="2007" name="Science">
        <title>Sea anemone genome reveals ancestral eumetazoan gene repertoire and genomic organization.</title>
        <authorList>
            <person name="Putnam N.H."/>
            <person name="Srivastava M."/>
            <person name="Hellsten U."/>
            <person name="Dirks B."/>
            <person name="Chapman J."/>
            <person name="Salamov A."/>
            <person name="Terry A."/>
            <person name="Shapiro H."/>
            <person name="Lindquist E."/>
            <person name="Kapitonov V.V."/>
            <person name="Jurka J."/>
            <person name="Genikhovich G."/>
            <person name="Grigoriev I.V."/>
            <person name="Lucas S.M."/>
            <person name="Steele R.E."/>
            <person name="Finnerty J.R."/>
            <person name="Technau U."/>
            <person name="Martindale M.Q."/>
            <person name="Rokhsar D.S."/>
        </authorList>
    </citation>
    <scope>NUCLEOTIDE SEQUENCE [LARGE SCALE GENOMIC DNA]</scope>
    <source>
        <strain evidence="2">CH2 X CH6</strain>
    </source>
</reference>
<evidence type="ECO:0000313" key="2">
    <source>
        <dbReference type="Proteomes" id="UP000001593"/>
    </source>
</evidence>
<dbReference type="Proteomes" id="UP000001593">
    <property type="component" value="Unassembled WGS sequence"/>
</dbReference>
<organism evidence="1 2">
    <name type="scientific">Nematostella vectensis</name>
    <name type="common">Starlet sea anemone</name>
    <dbReference type="NCBI Taxonomy" id="45351"/>
    <lineage>
        <taxon>Eukaryota</taxon>
        <taxon>Metazoa</taxon>
        <taxon>Cnidaria</taxon>
        <taxon>Anthozoa</taxon>
        <taxon>Hexacorallia</taxon>
        <taxon>Actiniaria</taxon>
        <taxon>Edwardsiidae</taxon>
        <taxon>Nematostella</taxon>
    </lineage>
</organism>
<protein>
    <recommendedName>
        <fullName evidence="3">Tesmin/TSO1-like CXC domain-containing protein</fullName>
    </recommendedName>
</protein>
<dbReference type="EMBL" id="DS469665">
    <property type="protein sequence ID" value="EDO36625.1"/>
    <property type="molecule type" value="Genomic_DNA"/>
</dbReference>
<dbReference type="OMA" id="DADYKIC"/>
<proteinExistence type="predicted"/>
<accession>A7SI43</accession>
<evidence type="ECO:0000313" key="1">
    <source>
        <dbReference type="EMBL" id="EDO36625.1"/>
    </source>
</evidence>